<accession>A0A914XA93</accession>
<dbReference type="WBParaSite" id="PSAMB.scaffold7490size7560.g30131.t1">
    <property type="protein sequence ID" value="PSAMB.scaffold7490size7560.g30131.t1"/>
    <property type="gene ID" value="PSAMB.scaffold7490size7560.g30131"/>
</dbReference>
<feature type="transmembrane region" description="Helical" evidence="1">
    <location>
        <begin position="41"/>
        <end position="61"/>
    </location>
</feature>
<organism evidence="2 3">
    <name type="scientific">Plectus sambesii</name>
    <dbReference type="NCBI Taxonomy" id="2011161"/>
    <lineage>
        <taxon>Eukaryota</taxon>
        <taxon>Metazoa</taxon>
        <taxon>Ecdysozoa</taxon>
        <taxon>Nematoda</taxon>
        <taxon>Chromadorea</taxon>
        <taxon>Plectida</taxon>
        <taxon>Plectina</taxon>
        <taxon>Plectoidea</taxon>
        <taxon>Plectidae</taxon>
        <taxon>Plectus</taxon>
    </lineage>
</organism>
<dbReference type="Proteomes" id="UP000887566">
    <property type="component" value="Unplaced"/>
</dbReference>
<keyword evidence="1" id="KW-0472">Membrane</keyword>
<name>A0A914XA93_9BILA</name>
<protein>
    <submittedName>
        <fullName evidence="3">Uncharacterized protein</fullName>
    </submittedName>
</protein>
<keyword evidence="1" id="KW-1133">Transmembrane helix</keyword>
<dbReference type="AlphaFoldDB" id="A0A914XA93"/>
<evidence type="ECO:0000313" key="3">
    <source>
        <dbReference type="WBParaSite" id="PSAMB.scaffold7490size7560.g30131.t1"/>
    </source>
</evidence>
<evidence type="ECO:0000313" key="2">
    <source>
        <dbReference type="Proteomes" id="UP000887566"/>
    </source>
</evidence>
<sequence>MMRNVVEEAIEDRRRAAKRTGRNLSFSLDFFAFSSAYDYRLLRIAFNFPLGVGIGYLIWLLSFSKLKVVDWNESSAEVLKWTL</sequence>
<evidence type="ECO:0000256" key="1">
    <source>
        <dbReference type="SAM" id="Phobius"/>
    </source>
</evidence>
<reference evidence="3" key="1">
    <citation type="submission" date="2022-11" db="UniProtKB">
        <authorList>
            <consortium name="WormBaseParasite"/>
        </authorList>
    </citation>
    <scope>IDENTIFICATION</scope>
</reference>
<proteinExistence type="predicted"/>
<keyword evidence="2" id="KW-1185">Reference proteome</keyword>
<keyword evidence="1" id="KW-0812">Transmembrane</keyword>